<evidence type="ECO:0000313" key="1">
    <source>
        <dbReference type="EMBL" id="DAE05629.1"/>
    </source>
</evidence>
<reference evidence="1" key="1">
    <citation type="journal article" date="2021" name="Proc. Natl. Acad. Sci. U.S.A.">
        <title>A Catalog of Tens of Thousands of Viruses from Human Metagenomes Reveals Hidden Associations with Chronic Diseases.</title>
        <authorList>
            <person name="Tisza M.J."/>
            <person name="Buck C.B."/>
        </authorList>
    </citation>
    <scope>NUCLEOTIDE SEQUENCE</scope>
    <source>
        <strain evidence="1">CthL03</strain>
    </source>
</reference>
<accession>A0A8S5PG91</accession>
<proteinExistence type="predicted"/>
<dbReference type="EMBL" id="BK015413">
    <property type="protein sequence ID" value="DAE05629.1"/>
    <property type="molecule type" value="Genomic_DNA"/>
</dbReference>
<organism evidence="1">
    <name type="scientific">Siphoviridae sp. cthL03</name>
    <dbReference type="NCBI Taxonomy" id="2825615"/>
    <lineage>
        <taxon>Viruses</taxon>
        <taxon>Duplodnaviria</taxon>
        <taxon>Heunggongvirae</taxon>
        <taxon>Uroviricota</taxon>
        <taxon>Caudoviricetes</taxon>
    </lineage>
</organism>
<sequence length="43" mass="4841">MMAMLWAQQIMLSKKIYTQVPALLKVSVKEILIDSGCEDLATE</sequence>
<protein>
    <submittedName>
        <fullName evidence="1">Uncharacterized protein</fullName>
    </submittedName>
</protein>
<name>A0A8S5PG91_9CAUD</name>